<feature type="signal peptide" evidence="1">
    <location>
        <begin position="1"/>
        <end position="25"/>
    </location>
</feature>
<dbReference type="PATRIC" id="fig|1189621.3.peg.17"/>
<dbReference type="InterPro" id="IPR026444">
    <property type="entry name" value="Secre_tail"/>
</dbReference>
<dbReference type="EMBL" id="AJYA01000001">
    <property type="protein sequence ID" value="EIM78839.1"/>
    <property type="molecule type" value="Genomic_DNA"/>
</dbReference>
<name>I5CAI7_9BACT</name>
<evidence type="ECO:0000256" key="1">
    <source>
        <dbReference type="SAM" id="SignalP"/>
    </source>
</evidence>
<gene>
    <name evidence="2" type="ORF">A3SI_00075</name>
</gene>
<reference evidence="2 3" key="1">
    <citation type="submission" date="2012-05" db="EMBL/GenBank/DDBJ databases">
        <title>Genome sequence of Nitritalea halalkaliphila LW7.</title>
        <authorList>
            <person name="Jangir P.K."/>
            <person name="Singh A."/>
            <person name="Shivaji S."/>
            <person name="Sharma R."/>
        </authorList>
    </citation>
    <scope>NUCLEOTIDE SEQUENCE [LARGE SCALE GENOMIC DNA]</scope>
    <source>
        <strain evidence="2 3">LW7</strain>
    </source>
</reference>
<comment type="caution">
    <text evidence="2">The sequence shown here is derived from an EMBL/GenBank/DDBJ whole genome shotgun (WGS) entry which is preliminary data.</text>
</comment>
<dbReference type="RefSeq" id="WP_009053057.1">
    <property type="nucleotide sequence ID" value="NZ_AJYA01000001.1"/>
</dbReference>
<dbReference type="Proteomes" id="UP000005551">
    <property type="component" value="Unassembled WGS sequence"/>
</dbReference>
<evidence type="ECO:0000313" key="3">
    <source>
        <dbReference type="Proteomes" id="UP000005551"/>
    </source>
</evidence>
<keyword evidence="1" id="KW-0732">Signal</keyword>
<keyword evidence="3" id="KW-1185">Reference proteome</keyword>
<dbReference type="AlphaFoldDB" id="I5CAI7"/>
<evidence type="ECO:0008006" key="4">
    <source>
        <dbReference type="Google" id="ProtNLM"/>
    </source>
</evidence>
<dbReference type="NCBIfam" id="TIGR04183">
    <property type="entry name" value="Por_Secre_tail"/>
    <property type="match status" value="1"/>
</dbReference>
<evidence type="ECO:0000313" key="2">
    <source>
        <dbReference type="EMBL" id="EIM78839.1"/>
    </source>
</evidence>
<feature type="chain" id="PRO_5003700401" description="Secretion system C-terminal sorting domain-containing protein" evidence="1">
    <location>
        <begin position="26"/>
        <end position="621"/>
    </location>
</feature>
<dbReference type="OrthoDB" id="1488838at2"/>
<proteinExistence type="predicted"/>
<sequence>MHSRISHIVCLVLGVFSLSLSSAYAQFQQLPTPLPEKSIPARDSFLGAQRISEDTLAEERLQLPFWDDFSSGRIDSTRWEARGATHSFSVGILPPSTGQVLLDGTDERGRPYGLLAIEQGQGDRLTSKPIDLSAIPAGWEESVLLSFFWQAGGRAELPDTGDLLRVAFLNAAGEWIDVWEINGGSERNSELFEYAEIPVSEAFQHENFRFRFTMRGRISGPFDSWIIDYVFLDQGRTLGNRSFEDRSIHTRPGSPLRPYTALPWFEVGTYLANNTTNPISLGFSNLSNRPIAMEFSVAIQGEGAPLNVNQNSPINPVTLAFEKRNLLSAVPASLPEVSGPGTWQVQGRILADDGIYIREFDGIGQPFPEIDFRVNDSSSVRIPLQDFYAYDFGNVDYSAGINQREGMLAVTFESTQPVFITKLSINFTNFAQVGRGVDIMIWDDLDAPPIFIKEAVIPEKELLADFGEFLIDENVQVNGTFYVGFMQFTNDFIHVGLDKREDAGERIRFNIGGGWQTNTEVTGALLIRPHVSLDPPFRVQDEEEPAPEVRIFPNPVVHFLRVEAQEVDIVAVFDPVGRQVSIPITEDSMGKMLNFTGMRSGIYLLRYAKNGKTYSTRVLVQ</sequence>
<accession>I5CAI7</accession>
<dbReference type="Gene3D" id="2.60.120.260">
    <property type="entry name" value="Galactose-binding domain-like"/>
    <property type="match status" value="1"/>
</dbReference>
<organism evidence="2 3">
    <name type="scientific">Nitritalea halalkaliphila LW7</name>
    <dbReference type="NCBI Taxonomy" id="1189621"/>
    <lineage>
        <taxon>Bacteria</taxon>
        <taxon>Pseudomonadati</taxon>
        <taxon>Bacteroidota</taxon>
        <taxon>Cytophagia</taxon>
        <taxon>Cytophagales</taxon>
        <taxon>Cyclobacteriaceae</taxon>
        <taxon>Nitritalea</taxon>
    </lineage>
</organism>
<protein>
    <recommendedName>
        <fullName evidence="4">Secretion system C-terminal sorting domain-containing protein</fullName>
    </recommendedName>
</protein>
<dbReference type="STRING" id="1189621.A3SI_00075"/>